<feature type="compositionally biased region" description="Basic and acidic residues" evidence="1">
    <location>
        <begin position="261"/>
        <end position="270"/>
    </location>
</feature>
<feature type="compositionally biased region" description="Polar residues" evidence="1">
    <location>
        <begin position="487"/>
        <end position="512"/>
    </location>
</feature>
<feature type="compositionally biased region" description="Polar residues" evidence="1">
    <location>
        <begin position="390"/>
        <end position="400"/>
    </location>
</feature>
<feature type="region of interest" description="Disordered" evidence="1">
    <location>
        <begin position="1"/>
        <end position="60"/>
    </location>
</feature>
<evidence type="ECO:0000313" key="3">
    <source>
        <dbReference type="Proteomes" id="UP001447188"/>
    </source>
</evidence>
<feature type="compositionally biased region" description="Polar residues" evidence="1">
    <location>
        <begin position="589"/>
        <end position="604"/>
    </location>
</feature>
<feature type="region of interest" description="Disordered" evidence="1">
    <location>
        <begin position="412"/>
        <end position="612"/>
    </location>
</feature>
<gene>
    <name evidence="2" type="ORF">Q9L58_009264</name>
</gene>
<feature type="compositionally biased region" description="Polar residues" evidence="1">
    <location>
        <begin position="356"/>
        <end position="365"/>
    </location>
</feature>
<feature type="compositionally biased region" description="Basic and acidic residues" evidence="1">
    <location>
        <begin position="814"/>
        <end position="844"/>
    </location>
</feature>
<name>A0ABR3G7C5_9PEZI</name>
<feature type="compositionally biased region" description="Basic and acidic residues" evidence="1">
    <location>
        <begin position="553"/>
        <end position="570"/>
    </location>
</feature>
<feature type="region of interest" description="Disordered" evidence="1">
    <location>
        <begin position="206"/>
        <end position="245"/>
    </location>
</feature>
<accession>A0ABR3G7C5</accession>
<feature type="compositionally biased region" description="Basic and acidic residues" evidence="1">
    <location>
        <begin position="645"/>
        <end position="666"/>
    </location>
</feature>
<protein>
    <submittedName>
        <fullName evidence="2">Uncharacterized protein</fullName>
    </submittedName>
</protein>
<sequence>MGISGITGGSRSEGHRKDHPSIITGSRGVDPGGTRETTIGGTGVGTTGSSGRDDRGYTFATTGGYDMGRASASTTIPTSTVAREYVSEPGIKESNTNVKSYMTGLGAGSEIGAGTIPGAGAGTGTGTGTGSGPRMYTAGGDSSASRARADPLSSRAIGDVGTLSTGKDVDHGTRTYTISNGATAARMTGNIGTSSFVKGVGSEKISTPKAARNTDMSSYVRDIGPPGTGPRVNEDASSRPRMDSDRLSYIKEIAASLKLGAEVHGDERSHLPGKVPKVTAPGMTSYSDGSARPGTYRADEDSSAPQTAGQPHSNKDLSSGVGPSRGPGAGTRRYTIGGDTYSVGARGDADRIGDIASTTRVATKTTDSKSREDSRRVDQRTPAGGRRASHTGTRDQSSTLSYIKDAASALGIGSGSGSGTGESHLTTKIEDKSTLETPKDKAKSVATAGIGPGFVADTRTRGDGRAYTSGDTPSTRIGDSRTFITGGDSTLSRMGGDSQTYFTSGDTSTTRPSDPLSYIKETAATSSGGTGTGPGYGPTSTTARITLTPSRGTQRDTKPDAEYYSRDFTTRDNMVGTAQAPPYSKDFALSSSGTHAVTPSTMETRSGAHVPSYENREAMMTGSQGASGRVRAEGYTIIHPAKVAEDQVRAGERPERETRGAGRVEQRMGGNREQSGRQGVGERYIIGRRTMQEPGAQPSGSFRDDASAKHDRIRLELEKELHEIEQEALRIAKGKETGRTTGVTSPGQKYSSLVGSGEPTEHKRDREDMARISTRDRQEIRIPGDFDTQERYDAAATSSQVQPGKPSHEPIPLDSERRQQQELRECEVEKAARQSSMERHRTTDLARTGSGPGGMRTTMRGSPEYREQRASDSGRVTTGEKEGKDEKVMESQFEGDDDEGSRKGILGRAADKMGHLLKT</sequence>
<feature type="compositionally biased region" description="Basic and acidic residues" evidence="1">
    <location>
        <begin position="759"/>
        <end position="793"/>
    </location>
</feature>
<comment type="caution">
    <text evidence="2">The sequence shown here is derived from an EMBL/GenBank/DDBJ whole genome shotgun (WGS) entry which is preliminary data.</text>
</comment>
<reference evidence="2 3" key="1">
    <citation type="submission" date="2024-02" db="EMBL/GenBank/DDBJ databases">
        <title>Discinaceae phylogenomics.</title>
        <authorList>
            <person name="Dirks A.C."/>
            <person name="James T.Y."/>
        </authorList>
    </citation>
    <scope>NUCLEOTIDE SEQUENCE [LARGE SCALE GENOMIC DNA]</scope>
    <source>
        <strain evidence="2 3">ACD0624</strain>
    </source>
</reference>
<feature type="compositionally biased region" description="Polar residues" evidence="1">
    <location>
        <begin position="739"/>
        <end position="754"/>
    </location>
</feature>
<proteinExistence type="predicted"/>
<feature type="compositionally biased region" description="Polar residues" evidence="1">
    <location>
        <begin position="303"/>
        <end position="312"/>
    </location>
</feature>
<feature type="compositionally biased region" description="Basic and acidic residues" evidence="1">
    <location>
        <begin position="232"/>
        <end position="245"/>
    </location>
</feature>
<evidence type="ECO:0000256" key="1">
    <source>
        <dbReference type="SAM" id="MobiDB-lite"/>
    </source>
</evidence>
<evidence type="ECO:0000313" key="2">
    <source>
        <dbReference type="EMBL" id="KAL0631851.1"/>
    </source>
</evidence>
<feature type="compositionally biased region" description="Basic and acidic residues" evidence="1">
    <location>
        <begin position="863"/>
        <end position="889"/>
    </location>
</feature>
<keyword evidence="3" id="KW-1185">Reference proteome</keyword>
<feature type="compositionally biased region" description="Basic and acidic residues" evidence="1">
    <location>
        <begin position="425"/>
        <end position="443"/>
    </location>
</feature>
<feature type="compositionally biased region" description="Basic and acidic residues" evidence="1">
    <location>
        <begin position="909"/>
        <end position="919"/>
    </location>
</feature>
<feature type="region of interest" description="Disordered" evidence="1">
    <location>
        <begin position="645"/>
        <end position="708"/>
    </location>
</feature>
<feature type="region of interest" description="Disordered" evidence="1">
    <location>
        <begin position="261"/>
        <end position="400"/>
    </location>
</feature>
<dbReference type="Proteomes" id="UP001447188">
    <property type="component" value="Unassembled WGS sequence"/>
</dbReference>
<organism evidence="2 3">
    <name type="scientific">Discina gigas</name>
    <dbReference type="NCBI Taxonomy" id="1032678"/>
    <lineage>
        <taxon>Eukaryota</taxon>
        <taxon>Fungi</taxon>
        <taxon>Dikarya</taxon>
        <taxon>Ascomycota</taxon>
        <taxon>Pezizomycotina</taxon>
        <taxon>Pezizomycetes</taxon>
        <taxon>Pezizales</taxon>
        <taxon>Discinaceae</taxon>
        <taxon>Discina</taxon>
    </lineage>
</organism>
<feature type="compositionally biased region" description="Basic and acidic residues" evidence="1">
    <location>
        <begin position="366"/>
        <end position="379"/>
    </location>
</feature>
<feature type="region of interest" description="Disordered" evidence="1">
    <location>
        <begin position="730"/>
        <end position="919"/>
    </location>
</feature>
<dbReference type="EMBL" id="JBBBZM010000204">
    <property type="protein sequence ID" value="KAL0631851.1"/>
    <property type="molecule type" value="Genomic_DNA"/>
</dbReference>